<feature type="domain" description="NmrA-like" evidence="3">
    <location>
        <begin position="7"/>
        <end position="246"/>
    </location>
</feature>
<dbReference type="InterPro" id="IPR045312">
    <property type="entry name" value="PCBER-like"/>
</dbReference>
<dbReference type="InterPro" id="IPR051609">
    <property type="entry name" value="NmrA/Isoflavone_reductase-like"/>
</dbReference>
<name>A0A1Y1WAF9_9FUNG</name>
<evidence type="ECO:0000256" key="1">
    <source>
        <dbReference type="ARBA" id="ARBA00022857"/>
    </source>
</evidence>
<dbReference type="InterPro" id="IPR036291">
    <property type="entry name" value="NAD(P)-bd_dom_sf"/>
</dbReference>
<comment type="caution">
    <text evidence="4">The sequence shown here is derived from an EMBL/GenBank/DDBJ whole genome shotgun (WGS) entry which is preliminary data.</text>
</comment>
<dbReference type="STRING" id="61395.A0A1Y1WAF9"/>
<dbReference type="GO" id="GO:0016491">
    <property type="term" value="F:oxidoreductase activity"/>
    <property type="evidence" value="ECO:0007669"/>
    <property type="project" value="UniProtKB-KW"/>
</dbReference>
<dbReference type="CDD" id="cd05259">
    <property type="entry name" value="PCBER_SDR_a"/>
    <property type="match status" value="1"/>
</dbReference>
<sequence length="303" mass="32775">MTFSSVKTIAFVGGTGTTGAFFIDEFQKSGQEFKVTLITRKESAEAATAKYADIPQFTVRGVDYSDSADLVKALAGHDLVLSLIGGVGLGTEQLALVNAASTAGVKYFVPSEFGSDITYPDNRGLPIFSPKHAVRQAVENSGLTYIYVVTGFFADFFLNPFYNWDLEKSSVVVPGDGSAKASFILRTDVAKYTIGVLKHAEEFSNKTVRVTGGLLSFNDWVEKVEKASGKKFAVTDQPIEEIDAKIDADVKATGGWTTLGDQLRSVIGKGNGRIDLGENELDNDKFPDITPESIDEYILSLFD</sequence>
<dbReference type="InterPro" id="IPR008030">
    <property type="entry name" value="NmrA-like"/>
</dbReference>
<dbReference type="OrthoDB" id="9974981at2759"/>
<dbReference type="EMBL" id="MCFD01000005">
    <property type="protein sequence ID" value="ORX70540.1"/>
    <property type="molecule type" value="Genomic_DNA"/>
</dbReference>
<dbReference type="PANTHER" id="PTHR47706">
    <property type="entry name" value="NMRA-LIKE FAMILY PROTEIN"/>
    <property type="match status" value="1"/>
</dbReference>
<dbReference type="SUPFAM" id="SSF51735">
    <property type="entry name" value="NAD(P)-binding Rossmann-fold domains"/>
    <property type="match status" value="1"/>
</dbReference>
<evidence type="ECO:0000313" key="4">
    <source>
        <dbReference type="EMBL" id="ORX70540.1"/>
    </source>
</evidence>
<evidence type="ECO:0000259" key="3">
    <source>
        <dbReference type="Pfam" id="PF05368"/>
    </source>
</evidence>
<dbReference type="Gene3D" id="3.40.50.720">
    <property type="entry name" value="NAD(P)-binding Rossmann-like Domain"/>
    <property type="match status" value="1"/>
</dbReference>
<dbReference type="RefSeq" id="XP_040744119.1">
    <property type="nucleotide sequence ID" value="XM_040883367.1"/>
</dbReference>
<dbReference type="Pfam" id="PF05368">
    <property type="entry name" value="NmrA"/>
    <property type="match status" value="1"/>
</dbReference>
<proteinExistence type="predicted"/>
<keyword evidence="5" id="KW-1185">Reference proteome</keyword>
<keyword evidence="1" id="KW-0521">NADP</keyword>
<dbReference type="Gene3D" id="3.90.25.10">
    <property type="entry name" value="UDP-galactose 4-epimerase, domain 1"/>
    <property type="match status" value="1"/>
</dbReference>
<dbReference type="AlphaFoldDB" id="A0A1Y1WAF9"/>
<dbReference type="PANTHER" id="PTHR47706:SF11">
    <property type="entry name" value="ISOFLAVONE REDUCTASE FAMILY PROTEIN (AFU_ORTHOLOGUE AFUA_1G12510)"/>
    <property type="match status" value="1"/>
</dbReference>
<evidence type="ECO:0000313" key="5">
    <source>
        <dbReference type="Proteomes" id="UP000193922"/>
    </source>
</evidence>
<keyword evidence="2" id="KW-0560">Oxidoreductase</keyword>
<reference evidence="4 5" key="1">
    <citation type="submission" date="2016-07" db="EMBL/GenBank/DDBJ databases">
        <title>Pervasive Adenine N6-methylation of Active Genes in Fungi.</title>
        <authorList>
            <consortium name="DOE Joint Genome Institute"/>
            <person name="Mondo S.J."/>
            <person name="Dannebaum R.O."/>
            <person name="Kuo R.C."/>
            <person name="Labutti K."/>
            <person name="Haridas S."/>
            <person name="Kuo A."/>
            <person name="Salamov A."/>
            <person name="Ahrendt S.R."/>
            <person name="Lipzen A."/>
            <person name="Sullivan W."/>
            <person name="Andreopoulos W.B."/>
            <person name="Clum A."/>
            <person name="Lindquist E."/>
            <person name="Daum C."/>
            <person name="Ramamoorthy G.K."/>
            <person name="Gryganskyi A."/>
            <person name="Culley D."/>
            <person name="Magnuson J.K."/>
            <person name="James T.Y."/>
            <person name="O'Malley M.A."/>
            <person name="Stajich J.E."/>
            <person name="Spatafora J.W."/>
            <person name="Visel A."/>
            <person name="Grigoriev I.V."/>
        </authorList>
    </citation>
    <scope>NUCLEOTIDE SEQUENCE [LARGE SCALE GENOMIC DNA]</scope>
    <source>
        <strain evidence="4 5">ATCC 12442</strain>
    </source>
</reference>
<protein>
    <submittedName>
        <fullName evidence="4">NAD(P)-binding protein</fullName>
    </submittedName>
</protein>
<organism evidence="4 5">
    <name type="scientific">Linderina pennispora</name>
    <dbReference type="NCBI Taxonomy" id="61395"/>
    <lineage>
        <taxon>Eukaryota</taxon>
        <taxon>Fungi</taxon>
        <taxon>Fungi incertae sedis</taxon>
        <taxon>Zoopagomycota</taxon>
        <taxon>Kickxellomycotina</taxon>
        <taxon>Kickxellomycetes</taxon>
        <taxon>Kickxellales</taxon>
        <taxon>Kickxellaceae</taxon>
        <taxon>Linderina</taxon>
    </lineage>
</organism>
<evidence type="ECO:0000256" key="2">
    <source>
        <dbReference type="ARBA" id="ARBA00023002"/>
    </source>
</evidence>
<gene>
    <name evidence="4" type="ORF">DL89DRAFT_135878</name>
</gene>
<dbReference type="GeneID" id="63800015"/>
<accession>A0A1Y1WAF9</accession>
<dbReference type="Proteomes" id="UP000193922">
    <property type="component" value="Unassembled WGS sequence"/>
</dbReference>